<dbReference type="AlphaFoldDB" id="A0A5F2BDQ5"/>
<dbReference type="OrthoDB" id="9947612at2"/>
<dbReference type="EMBL" id="RQGN01000044">
    <property type="protein sequence ID" value="TGM03708.1"/>
    <property type="molecule type" value="Genomic_DNA"/>
</dbReference>
<gene>
    <name evidence="1" type="ORF">EHQ76_08665</name>
</gene>
<accession>A0A5F2BDQ5</accession>
<organism evidence="1 2">
    <name type="scientific">Leptospira barantonii</name>
    <dbReference type="NCBI Taxonomy" id="2023184"/>
    <lineage>
        <taxon>Bacteria</taxon>
        <taxon>Pseudomonadati</taxon>
        <taxon>Spirochaetota</taxon>
        <taxon>Spirochaetia</taxon>
        <taxon>Leptospirales</taxon>
        <taxon>Leptospiraceae</taxon>
        <taxon>Leptospira</taxon>
    </lineage>
</organism>
<evidence type="ECO:0000313" key="1">
    <source>
        <dbReference type="EMBL" id="TGM03708.1"/>
    </source>
</evidence>
<comment type="caution">
    <text evidence="1">The sequence shown here is derived from an EMBL/GenBank/DDBJ whole genome shotgun (WGS) entry which is preliminary data.</text>
</comment>
<dbReference type="Proteomes" id="UP000298429">
    <property type="component" value="Unassembled WGS sequence"/>
</dbReference>
<proteinExistence type="predicted"/>
<evidence type="ECO:0000313" key="2">
    <source>
        <dbReference type="Proteomes" id="UP000298429"/>
    </source>
</evidence>
<protein>
    <submittedName>
        <fullName evidence="1">Uncharacterized protein</fullName>
    </submittedName>
</protein>
<reference evidence="1 2" key="1">
    <citation type="journal article" date="2019" name="PLoS Negl. Trop. Dis.">
        <title>Revisiting the worldwide diversity of Leptospira species in the environment.</title>
        <authorList>
            <person name="Vincent A.T."/>
            <person name="Schiettekatte O."/>
            <person name="Bourhy P."/>
            <person name="Veyrier F.J."/>
            <person name="Picardeau M."/>
        </authorList>
    </citation>
    <scope>NUCLEOTIDE SEQUENCE [LARGE SCALE GENOMIC DNA]</scope>
    <source>
        <strain evidence="1 2">201702444</strain>
    </source>
</reference>
<name>A0A5F2BDQ5_9LEPT</name>
<sequence>MNKFLISRRDNPHFQSNFSKNLEVSPENGPTGGCILLENGRGLKNQGGIVKILEKGGKFVVK</sequence>